<evidence type="ECO:0000256" key="4">
    <source>
        <dbReference type="ARBA" id="ARBA00022832"/>
    </source>
</evidence>
<dbReference type="RefSeq" id="WP_129723239.1">
    <property type="nucleotide sequence ID" value="NZ_CP101808.1"/>
</dbReference>
<keyword evidence="3" id="KW-0597">Phosphoprotein</keyword>
<keyword evidence="2" id="KW-0444">Lipid biosynthesis</keyword>
<dbReference type="InterPro" id="IPR003231">
    <property type="entry name" value="ACP"/>
</dbReference>
<evidence type="ECO:0000256" key="5">
    <source>
        <dbReference type="ARBA" id="ARBA00023098"/>
    </source>
</evidence>
<dbReference type="PANTHER" id="PTHR20863">
    <property type="entry name" value="ACYL CARRIER PROTEIN"/>
    <property type="match status" value="1"/>
</dbReference>
<dbReference type="Gene3D" id="1.10.1200.10">
    <property type="entry name" value="ACP-like"/>
    <property type="match status" value="1"/>
</dbReference>
<dbReference type="PANTHER" id="PTHR20863:SF76">
    <property type="entry name" value="CARRIER DOMAIN-CONTAINING PROTEIN"/>
    <property type="match status" value="1"/>
</dbReference>
<dbReference type="InterPro" id="IPR036736">
    <property type="entry name" value="ACP-like_sf"/>
</dbReference>
<gene>
    <name evidence="8" type="ORF">NPA09_02275</name>
</gene>
<keyword evidence="9" id="KW-1185">Reference proteome</keyword>
<sequence length="73" mass="8245">MMQDKILKEIQKLTNVKVTMEASIEDLKIDSLDLVQLVVDAETEFGISISDEEIASIKYVKDFVNLAKSKLNN</sequence>
<dbReference type="Proteomes" id="UP001059576">
    <property type="component" value="Chromosome"/>
</dbReference>
<dbReference type="EMBL" id="CP101808">
    <property type="protein sequence ID" value="UUD36713.1"/>
    <property type="molecule type" value="Genomic_DNA"/>
</dbReference>
<evidence type="ECO:0000313" key="8">
    <source>
        <dbReference type="EMBL" id="UUD36713.1"/>
    </source>
</evidence>
<keyword evidence="1" id="KW-0596">Phosphopantetheine</keyword>
<dbReference type="SUPFAM" id="SSF47336">
    <property type="entry name" value="ACP-like"/>
    <property type="match status" value="1"/>
</dbReference>
<dbReference type="PROSITE" id="PS50075">
    <property type="entry name" value="CARRIER"/>
    <property type="match status" value="1"/>
</dbReference>
<reference evidence="8" key="1">
    <citation type="submission" date="2022-07" db="EMBL/GenBank/DDBJ databases">
        <title>Complete genome of Mycoplasma equigenitalium type strain T37.</title>
        <authorList>
            <person name="Spergser J."/>
        </authorList>
    </citation>
    <scope>NUCLEOTIDE SEQUENCE</scope>
    <source>
        <strain evidence="8">T37</strain>
    </source>
</reference>
<name>A0ABY5J4T9_9BACT</name>
<protein>
    <submittedName>
        <fullName evidence="8">Acyl carrier protein</fullName>
    </submittedName>
</protein>
<evidence type="ECO:0000256" key="2">
    <source>
        <dbReference type="ARBA" id="ARBA00022516"/>
    </source>
</evidence>
<keyword evidence="6" id="KW-0275">Fatty acid biosynthesis</keyword>
<organism evidence="8 9">
    <name type="scientific">Mycoplasmopsis equigenitalium</name>
    <dbReference type="NCBI Taxonomy" id="114883"/>
    <lineage>
        <taxon>Bacteria</taxon>
        <taxon>Bacillati</taxon>
        <taxon>Mycoplasmatota</taxon>
        <taxon>Mycoplasmoidales</taxon>
        <taxon>Metamycoplasmataceae</taxon>
        <taxon>Mycoplasmopsis</taxon>
    </lineage>
</organism>
<feature type="domain" description="Carrier" evidence="7">
    <location>
        <begin position="1"/>
        <end position="71"/>
    </location>
</feature>
<dbReference type="InterPro" id="IPR009081">
    <property type="entry name" value="PP-bd_ACP"/>
</dbReference>
<evidence type="ECO:0000256" key="3">
    <source>
        <dbReference type="ARBA" id="ARBA00022553"/>
    </source>
</evidence>
<evidence type="ECO:0000256" key="1">
    <source>
        <dbReference type="ARBA" id="ARBA00022450"/>
    </source>
</evidence>
<evidence type="ECO:0000256" key="6">
    <source>
        <dbReference type="ARBA" id="ARBA00023160"/>
    </source>
</evidence>
<keyword evidence="5" id="KW-0443">Lipid metabolism</keyword>
<evidence type="ECO:0000313" key="9">
    <source>
        <dbReference type="Proteomes" id="UP001059576"/>
    </source>
</evidence>
<evidence type="ECO:0000259" key="7">
    <source>
        <dbReference type="PROSITE" id="PS50075"/>
    </source>
</evidence>
<dbReference type="Pfam" id="PF00550">
    <property type="entry name" value="PP-binding"/>
    <property type="match status" value="1"/>
</dbReference>
<accession>A0ABY5J4T9</accession>
<keyword evidence="4" id="KW-0276">Fatty acid metabolism</keyword>
<proteinExistence type="predicted"/>